<dbReference type="Pfam" id="PF00150">
    <property type="entry name" value="Cellulase"/>
    <property type="match status" value="1"/>
</dbReference>
<dbReference type="Gene3D" id="3.20.20.80">
    <property type="entry name" value="Glycosidases"/>
    <property type="match status" value="1"/>
</dbReference>
<sequence>MRRYAALLTGGAMALAVQASAFAADFEVDRCVNLGNALDAPSEGEWGHKIRRDYMNAIAAAGIDTVRLPVKWSAHTGEGPDYAIDEDFMARVDEVIGWAMDEDLNVVLDVHHFDEIYEDPEGERAKLVALWQQIGAHYADAPDSLVFEVLNEPREALSGEVMQSVLLEGLATIRETNPERLVMLGGDQWNSIRGLPTIPATPDDPNIVHTFHYYDPHAFTHQKASWAGMSDEDVDWGSAEERAQLEADADRAARHAEETGYPLFLGEYGVNGTAKSDVRIKWTEAVTAAMQDRGIATCPWAFTQTFPVWDNEANEWLPGMKEAILAGGE</sequence>
<dbReference type="GO" id="GO:0005576">
    <property type="term" value="C:extracellular region"/>
    <property type="evidence" value="ECO:0007669"/>
    <property type="project" value="TreeGrafter"/>
</dbReference>
<comment type="caution">
    <text evidence="7">The sequence shown here is derived from an EMBL/GenBank/DDBJ whole genome shotgun (WGS) entry which is preliminary data.</text>
</comment>
<feature type="domain" description="Glycoside hydrolase family 5" evidence="6">
    <location>
        <begin position="43"/>
        <end position="303"/>
    </location>
</feature>
<dbReference type="PROSITE" id="PS00659">
    <property type="entry name" value="GLYCOSYL_HYDROL_F5"/>
    <property type="match status" value="1"/>
</dbReference>
<feature type="chain" id="PRO_5033024080" evidence="5">
    <location>
        <begin position="24"/>
        <end position="329"/>
    </location>
</feature>
<dbReference type="InterPro" id="IPR050386">
    <property type="entry name" value="Glycosyl_hydrolase_5"/>
</dbReference>
<evidence type="ECO:0000259" key="6">
    <source>
        <dbReference type="Pfam" id="PF00150"/>
    </source>
</evidence>
<evidence type="ECO:0000256" key="1">
    <source>
        <dbReference type="ARBA" id="ARBA00022729"/>
    </source>
</evidence>
<dbReference type="GO" id="GO:0009251">
    <property type="term" value="P:glucan catabolic process"/>
    <property type="evidence" value="ECO:0007669"/>
    <property type="project" value="TreeGrafter"/>
</dbReference>
<keyword evidence="3 4" id="KW-0326">Glycosidase</keyword>
<dbReference type="RefSeq" id="WP_183816787.1">
    <property type="nucleotide sequence ID" value="NZ_JACHOB010000002.1"/>
</dbReference>
<gene>
    <name evidence="7" type="ORF">GGQ59_001148</name>
</gene>
<protein>
    <submittedName>
        <fullName evidence="7">Endoglucanase</fullName>
        <ecNumber evidence="7">3.2.1.4</ecNumber>
    </submittedName>
</protein>
<feature type="signal peptide" evidence="5">
    <location>
        <begin position="1"/>
        <end position="23"/>
    </location>
</feature>
<keyword evidence="1 5" id="KW-0732">Signal</keyword>
<evidence type="ECO:0000256" key="2">
    <source>
        <dbReference type="ARBA" id="ARBA00022801"/>
    </source>
</evidence>
<dbReference type="InterPro" id="IPR018087">
    <property type="entry name" value="Glyco_hydro_5_CS"/>
</dbReference>
<dbReference type="EC" id="3.2.1.4" evidence="7"/>
<keyword evidence="2 4" id="KW-0378">Hydrolase</keyword>
<organism evidence="7 8">
    <name type="scientific">Parvularcula dongshanensis</name>
    <dbReference type="NCBI Taxonomy" id="1173995"/>
    <lineage>
        <taxon>Bacteria</taxon>
        <taxon>Pseudomonadati</taxon>
        <taxon>Pseudomonadota</taxon>
        <taxon>Alphaproteobacteria</taxon>
        <taxon>Parvularculales</taxon>
        <taxon>Parvularculaceae</taxon>
        <taxon>Parvularcula</taxon>
    </lineage>
</organism>
<dbReference type="Proteomes" id="UP000563524">
    <property type="component" value="Unassembled WGS sequence"/>
</dbReference>
<dbReference type="InterPro" id="IPR017853">
    <property type="entry name" value="GH"/>
</dbReference>
<evidence type="ECO:0000256" key="3">
    <source>
        <dbReference type="ARBA" id="ARBA00023295"/>
    </source>
</evidence>
<dbReference type="PANTHER" id="PTHR31297:SF17">
    <property type="entry name" value="ENDOGLUCANASE"/>
    <property type="match status" value="1"/>
</dbReference>
<reference evidence="7 8" key="1">
    <citation type="submission" date="2020-08" db="EMBL/GenBank/DDBJ databases">
        <title>Genomic Encyclopedia of Type Strains, Phase IV (KMG-IV): sequencing the most valuable type-strain genomes for metagenomic binning, comparative biology and taxonomic classification.</title>
        <authorList>
            <person name="Goeker M."/>
        </authorList>
    </citation>
    <scope>NUCLEOTIDE SEQUENCE [LARGE SCALE GENOMIC DNA]</scope>
    <source>
        <strain evidence="7 8">DSM 102850</strain>
    </source>
</reference>
<evidence type="ECO:0000256" key="4">
    <source>
        <dbReference type="RuleBase" id="RU361153"/>
    </source>
</evidence>
<dbReference type="SUPFAM" id="SSF51445">
    <property type="entry name" value="(Trans)glycosidases"/>
    <property type="match status" value="1"/>
</dbReference>
<dbReference type="GO" id="GO:0008810">
    <property type="term" value="F:cellulase activity"/>
    <property type="evidence" value="ECO:0007669"/>
    <property type="project" value="UniProtKB-EC"/>
</dbReference>
<dbReference type="AlphaFoldDB" id="A0A840I346"/>
<dbReference type="PANTHER" id="PTHR31297">
    <property type="entry name" value="GLUCAN ENDO-1,6-BETA-GLUCOSIDASE B"/>
    <property type="match status" value="1"/>
</dbReference>
<proteinExistence type="inferred from homology"/>
<accession>A0A840I346</accession>
<evidence type="ECO:0000256" key="5">
    <source>
        <dbReference type="SAM" id="SignalP"/>
    </source>
</evidence>
<name>A0A840I346_9PROT</name>
<dbReference type="GO" id="GO:0009986">
    <property type="term" value="C:cell surface"/>
    <property type="evidence" value="ECO:0007669"/>
    <property type="project" value="TreeGrafter"/>
</dbReference>
<evidence type="ECO:0000313" key="8">
    <source>
        <dbReference type="Proteomes" id="UP000563524"/>
    </source>
</evidence>
<dbReference type="InterPro" id="IPR001547">
    <property type="entry name" value="Glyco_hydro_5"/>
</dbReference>
<dbReference type="GO" id="GO:0008422">
    <property type="term" value="F:beta-glucosidase activity"/>
    <property type="evidence" value="ECO:0007669"/>
    <property type="project" value="TreeGrafter"/>
</dbReference>
<comment type="similarity">
    <text evidence="4">Belongs to the glycosyl hydrolase 5 (cellulase A) family.</text>
</comment>
<evidence type="ECO:0000313" key="7">
    <source>
        <dbReference type="EMBL" id="MBB4658634.1"/>
    </source>
</evidence>
<keyword evidence="8" id="KW-1185">Reference proteome</keyword>
<dbReference type="EMBL" id="JACHOB010000002">
    <property type="protein sequence ID" value="MBB4658634.1"/>
    <property type="molecule type" value="Genomic_DNA"/>
</dbReference>